<accession>A0ABQ8ETK0</accession>
<feature type="signal peptide" evidence="1">
    <location>
        <begin position="1"/>
        <end position="18"/>
    </location>
</feature>
<dbReference type="Proteomes" id="UP001648503">
    <property type="component" value="Unassembled WGS sequence"/>
</dbReference>
<feature type="chain" id="PRO_5046497795" evidence="1">
    <location>
        <begin position="19"/>
        <end position="479"/>
    </location>
</feature>
<comment type="caution">
    <text evidence="2">The sequence shown here is derived from an EMBL/GenBank/DDBJ whole genome shotgun (WGS) entry which is preliminary data.</text>
</comment>
<dbReference type="EMBL" id="JAFCIX010000575">
    <property type="protein sequence ID" value="KAH6586135.1"/>
    <property type="molecule type" value="Genomic_DNA"/>
</dbReference>
<gene>
    <name evidence="2" type="ORF">BASA50_000601</name>
</gene>
<evidence type="ECO:0000313" key="3">
    <source>
        <dbReference type="Proteomes" id="UP001648503"/>
    </source>
</evidence>
<sequence length="479" mass="55105">MKLISLAVISLLAITVNPHKPKKSSSANHALYHNQNTIEDKIQELEAGYKVKQEAVLKLVELEELEQKERETKSVVKDIEEELKNDSLPRDKKSDLIKQSNCALDDWKYARRVLTAKQEILIKAIEQRNYVEMKLSILEENIEQQPVQVINDQDPMGVSYDSNLPREILERQIGEFCRYAADLSAANNDLDVGIHKFDGVVDRTKNPKKKLELTQPRNSVVRPSNKLYDEEKLARYKCTYAKEFQAEFDWMPKSPRANKLVATSHTSHHCRRQSTRVSDCSLVARLSTAIGPLLVETGIGSLLTRSLVSRVRLLERSVTKRTPINAICSGTDNDVFTLNVQGQLVRSQRWFWSRRTKQLYRNRYWLTPQVRPKTVKQRHSFALMETLRTCGDSASLQKYVTRQFLDTSGFFKDPSFDQSRAHGTRYLMLARMDALWTARKAIQIGILVDTHPFSVDHCIYATSNYSAHPLPISWWSVNK</sequence>
<reference evidence="2 3" key="1">
    <citation type="submission" date="2021-02" db="EMBL/GenBank/DDBJ databases">
        <title>Variation within the Batrachochytrium salamandrivorans European outbreak.</title>
        <authorList>
            <person name="Kelly M."/>
            <person name="Pasmans F."/>
            <person name="Shea T.P."/>
            <person name="Munoz J.F."/>
            <person name="Carranza S."/>
            <person name="Cuomo C.A."/>
            <person name="Martel A."/>
        </authorList>
    </citation>
    <scope>NUCLEOTIDE SEQUENCE [LARGE SCALE GENOMIC DNA]</scope>
    <source>
        <strain evidence="2 3">AMFP18/2</strain>
    </source>
</reference>
<evidence type="ECO:0000256" key="1">
    <source>
        <dbReference type="SAM" id="SignalP"/>
    </source>
</evidence>
<organism evidence="2 3">
    <name type="scientific">Batrachochytrium salamandrivorans</name>
    <dbReference type="NCBI Taxonomy" id="1357716"/>
    <lineage>
        <taxon>Eukaryota</taxon>
        <taxon>Fungi</taxon>
        <taxon>Fungi incertae sedis</taxon>
        <taxon>Chytridiomycota</taxon>
        <taxon>Chytridiomycota incertae sedis</taxon>
        <taxon>Chytridiomycetes</taxon>
        <taxon>Rhizophydiales</taxon>
        <taxon>Rhizophydiales incertae sedis</taxon>
        <taxon>Batrachochytrium</taxon>
    </lineage>
</organism>
<protein>
    <submittedName>
        <fullName evidence="2">Uncharacterized protein</fullName>
    </submittedName>
</protein>
<evidence type="ECO:0000313" key="2">
    <source>
        <dbReference type="EMBL" id="KAH6586135.1"/>
    </source>
</evidence>
<name>A0ABQ8ETK0_9FUNG</name>
<keyword evidence="1" id="KW-0732">Signal</keyword>
<keyword evidence="3" id="KW-1185">Reference proteome</keyword>
<proteinExistence type="predicted"/>